<name>A0AAC9XNG3_9GAMM</name>
<dbReference type="EMBL" id="CP022272">
    <property type="protein sequence ID" value="ASJ96608.1"/>
    <property type="molecule type" value="Genomic_DNA"/>
</dbReference>
<proteinExistence type="predicted"/>
<gene>
    <name evidence="1" type="ORF">CFF01_08400</name>
</gene>
<evidence type="ECO:0000313" key="2">
    <source>
        <dbReference type="Proteomes" id="UP000198233"/>
    </source>
</evidence>
<dbReference type="KEGG" id="smav:CFF01_08400"/>
<evidence type="ECO:0000313" key="1">
    <source>
        <dbReference type="EMBL" id="ASJ96608.1"/>
    </source>
</evidence>
<dbReference type="InterPro" id="IPR021730">
    <property type="entry name" value="YdbH"/>
</dbReference>
<dbReference type="Proteomes" id="UP000198233">
    <property type="component" value="Chromosome"/>
</dbReference>
<evidence type="ECO:0008006" key="3">
    <source>
        <dbReference type="Google" id="ProtNLM"/>
    </source>
</evidence>
<protein>
    <recommendedName>
        <fullName evidence="3">Dicarboxylate transport domain-containing protein</fullName>
    </recommendedName>
</protein>
<dbReference type="Pfam" id="PF11739">
    <property type="entry name" value="YdbH-like"/>
    <property type="match status" value="1"/>
</dbReference>
<dbReference type="RefSeq" id="WP_088904499.1">
    <property type="nucleotide sequence ID" value="NZ_CP022272.1"/>
</dbReference>
<organism evidence="1 2">
    <name type="scientific">Shewanella marisflavi</name>
    <dbReference type="NCBI Taxonomy" id="260364"/>
    <lineage>
        <taxon>Bacteria</taxon>
        <taxon>Pseudomonadati</taxon>
        <taxon>Pseudomonadota</taxon>
        <taxon>Gammaproteobacteria</taxon>
        <taxon>Alteromonadales</taxon>
        <taxon>Shewanellaceae</taxon>
        <taxon>Shewanella</taxon>
    </lineage>
</organism>
<reference evidence="1 2" key="1">
    <citation type="submission" date="2017-06" db="EMBL/GenBank/DDBJ databases">
        <title>Complete genome sequence of Shewanella marisflavi EP1 associated with anaerobic 2,4-dinitrotoluene reduction and salt tolerance.</title>
        <authorList>
            <person name="Huang J."/>
        </authorList>
    </citation>
    <scope>NUCLEOTIDE SEQUENCE [LARGE SCALE GENOMIC DNA]</scope>
    <source>
        <strain evidence="1 2">EP1</strain>
    </source>
</reference>
<dbReference type="AlphaFoldDB" id="A0AAC9XNG3"/>
<accession>A0AAC9XNG3</accession>
<sequence>MWRRLFRPSKTLLLGIALMLVLLLGIVASQLASLTQRLLNPYLKDAGVQIVSLHLTPSDLVHLRLPLLQLRVHNSLVTLHDLQLQLTPNWLDGPMGLQGLDSLAIRQIEVDLATDFFERLGAQQDDSATGALELSKLPQIAIGRVTFKTQVLSSAAIARPLGLSLDYLNLDDKGRLTSALSFYQSPLLTLNATLEKTRWQLSSQMVLDNLSKFVTELSSLSPLNTQSSASVIALHQLKRILTEEIFLKGKFDSEMQLDLAQGSLTSSHQLSDLELALASLGGQPLKHPLKLEITDVTNMRRGITLDLKGPLTDLQLSLAPTQLELALSPEQFQPLVSSHSPMLNGLLTQLTPQGADFVGNGSQPTEPQIRLTLNLGQAETETGKVAFDYNLAHQRLNLTAMTASLTLGENKLTAKLSDLELSKLMQTATGAAPTSAPATHWRLGADWQVSGEVNQALCIALPPDNPVDGHCAGASMNRLSLAKAQISLAGSISGEQDTAHQNQHIVLSVSGSASLSEPGFNHRQLEVGASGIDAELPSPLELEFQTGADPELELTWQAVNIKTAKHRLRWPSTHSSRQGAAPIEPAAMASLISSQTSTTLGAGHIKLRHGALQTAELSKLDILTLSPQLNEPGQAAKLNADNLSFSAQQGLTLSQKHVHIAPLTLAINSLGASQETQDAKGQALSNQLQLEHLTLETKAIDLKAGDNRSADEQGENLIRLLTLETLLNTPWQSELDYKLTQLTLKQQGMRLNKLRSKTLYSLPEASLNQAIQWRGLTSEQSNNLIANQNKQPSYRLETKESWLLDKLPFESQHQMLFSQALQPQQLTGQLNMINDANAIVARLSRLRGMPSKLLLIGDAQLEGTHSLTWQRDSLDFTMALTPSMQISEGSFQALPFEQAQFTALCKLTGNDNKVNGLNVAINCQQINLKVAAFNPGVLLTDLNANANFKLDIGKGLDATIGLNGADVKLNGTAKTLGGEILLPIFNLNLGASSSAYLVLQGMDLAQLLAAQPQTGIYADGIFDGVLPVSLEQGKVSVNNGQLAARAPGGLIKVDDNPAVVQMRVSQPYLDFAFSALEELHYTQLSSSFDMAANGDAQLKVQVKGRAKDIERPIHLNYAQEENMLQLLKSLQIGDRLQTEIERAMAN</sequence>